<geneLocation type="plasmid" evidence="2 3">
    <name>megaplasmid</name>
</geneLocation>
<protein>
    <submittedName>
        <fullName evidence="2">Methyl-accepting chemotaxis protein</fullName>
    </submittedName>
</protein>
<evidence type="ECO:0000313" key="3">
    <source>
        <dbReference type="Proteomes" id="UP000002429"/>
    </source>
</evidence>
<gene>
    <name evidence="2" type="ordered locus">Rmet_3749</name>
</gene>
<dbReference type="EMBL" id="CP000353">
    <property type="protein sequence ID" value="ABF10621.1"/>
    <property type="molecule type" value="Genomic_DNA"/>
</dbReference>
<proteinExistence type="predicted"/>
<accession>Q1LGV5</accession>
<keyword evidence="3" id="KW-1185">Reference proteome</keyword>
<evidence type="ECO:0000256" key="1">
    <source>
        <dbReference type="SAM" id="Phobius"/>
    </source>
</evidence>
<dbReference type="AlphaFoldDB" id="Q1LGV5"/>
<keyword evidence="2" id="KW-0614">Plasmid</keyword>
<keyword evidence="1" id="KW-0812">Transmembrane</keyword>
<keyword evidence="1" id="KW-0472">Membrane</keyword>
<dbReference type="RefSeq" id="WP_011518269.1">
    <property type="nucleotide sequence ID" value="NC_007974.2"/>
</dbReference>
<dbReference type="KEGG" id="rme:Rmet_3749"/>
<keyword evidence="1" id="KW-1133">Transmembrane helix</keyword>
<dbReference type="Proteomes" id="UP000002429">
    <property type="component" value="Plasmid megaplasmid"/>
</dbReference>
<reference evidence="3" key="1">
    <citation type="journal article" date="2010" name="PLoS ONE">
        <title>The complete genome sequence of Cupriavidus metallidurans strain CH34, a master survivalist in harsh and anthropogenic environments.</title>
        <authorList>
            <person name="Janssen P.J."/>
            <person name="Van Houdt R."/>
            <person name="Moors H."/>
            <person name="Monsieurs P."/>
            <person name="Morin N."/>
            <person name="Michaux A."/>
            <person name="Benotmane M.A."/>
            <person name="Leys N."/>
            <person name="Vallaeys T."/>
            <person name="Lapidus A."/>
            <person name="Monchy S."/>
            <person name="Medigue C."/>
            <person name="Taghavi S."/>
            <person name="McCorkle S."/>
            <person name="Dunn J."/>
            <person name="van der Lelie D."/>
            <person name="Mergeay M."/>
        </authorList>
    </citation>
    <scope>NUCLEOTIDE SEQUENCE [LARGE SCALE GENOMIC DNA]</scope>
    <source>
        <strain evidence="3">ATCC 43123 / DSM 2839 / NBRC 102507 / CH34</strain>
    </source>
</reference>
<evidence type="ECO:0000313" key="2">
    <source>
        <dbReference type="EMBL" id="ABF10621.1"/>
    </source>
</evidence>
<feature type="transmembrane region" description="Helical" evidence="1">
    <location>
        <begin position="300"/>
        <end position="318"/>
    </location>
</feature>
<dbReference type="eggNOG" id="ENOG502ZB0I">
    <property type="taxonomic scope" value="Bacteria"/>
</dbReference>
<name>Q1LGV5_CUPMC</name>
<organism evidence="2 3">
    <name type="scientific">Cupriavidus metallidurans (strain ATCC 43123 / DSM 2839 / NBRC 102507 / CH34)</name>
    <name type="common">Ralstonia metallidurans</name>
    <dbReference type="NCBI Taxonomy" id="266264"/>
    <lineage>
        <taxon>Bacteria</taxon>
        <taxon>Pseudomonadati</taxon>
        <taxon>Pseudomonadota</taxon>
        <taxon>Betaproteobacteria</taxon>
        <taxon>Burkholderiales</taxon>
        <taxon>Burkholderiaceae</taxon>
        <taxon>Cupriavidus</taxon>
    </lineage>
</organism>
<sequence length="368" mass="38432">MPLPFIIGAAALVTAAYGAKKGYDGYQKHSEADEIVKDAQARYERRKSAVDAQEEKTTLALDLLGKKELEIGKSIGEFKTLADKLLQQLNAGRDNKLNISIPKHELQKIENYSITAISVLGTAVGAGAAGAAVGFAVYGGVMALGAASTGTAISALSGVAATNATLAALGGGALSAGGLGMAGGTVILGAAVAAPVLAIAGWAYDSHGEEALINARKANDEVSRAVEKLMKASEQLAKTEVYARKIKSELTTISGQFQQYFDTLKGINRFIDDIKGRNVDVGAEIEKLGDDVLRVIENGFALAAILVNLIIVPIFRPAKSNGKVVHNKDGVPEMEKDADGSMILNDAELDLALRRAESQAGNIEAVRS</sequence>
<dbReference type="HOGENOM" id="CLU_053685_0_0_4"/>